<dbReference type="EMBL" id="BAAANY010000039">
    <property type="protein sequence ID" value="GAA1714814.1"/>
    <property type="molecule type" value="Genomic_DNA"/>
</dbReference>
<comment type="caution">
    <text evidence="1">The sequence shown here is derived from an EMBL/GenBank/DDBJ whole genome shotgun (WGS) entry which is preliminary data.</text>
</comment>
<sequence length="43" mass="4810">MARAHILAYYALDPDPDEAAQETVYEASFIVQKAALARSYRPP</sequence>
<name>A0ABN2J043_9ACTN</name>
<evidence type="ECO:0000313" key="2">
    <source>
        <dbReference type="Proteomes" id="UP001500618"/>
    </source>
</evidence>
<evidence type="ECO:0000313" key="1">
    <source>
        <dbReference type="EMBL" id="GAA1714814.1"/>
    </source>
</evidence>
<reference evidence="1 2" key="1">
    <citation type="journal article" date="2019" name="Int. J. Syst. Evol. Microbiol.">
        <title>The Global Catalogue of Microorganisms (GCM) 10K type strain sequencing project: providing services to taxonomists for standard genome sequencing and annotation.</title>
        <authorList>
            <consortium name="The Broad Institute Genomics Platform"/>
            <consortium name="The Broad Institute Genome Sequencing Center for Infectious Disease"/>
            <person name="Wu L."/>
            <person name="Ma J."/>
        </authorList>
    </citation>
    <scope>NUCLEOTIDE SEQUENCE [LARGE SCALE GENOMIC DNA]</scope>
    <source>
        <strain evidence="1 2">JCM 14718</strain>
    </source>
</reference>
<organism evidence="1 2">
    <name type="scientific">Fodinicola feengrottensis</name>
    <dbReference type="NCBI Taxonomy" id="435914"/>
    <lineage>
        <taxon>Bacteria</taxon>
        <taxon>Bacillati</taxon>
        <taxon>Actinomycetota</taxon>
        <taxon>Actinomycetes</taxon>
        <taxon>Mycobacteriales</taxon>
        <taxon>Fodinicola</taxon>
    </lineage>
</organism>
<keyword evidence="2" id="KW-1185">Reference proteome</keyword>
<dbReference type="RefSeq" id="WP_279581817.1">
    <property type="nucleotide sequence ID" value="NZ_WOTO01000036.1"/>
</dbReference>
<dbReference type="Proteomes" id="UP001500618">
    <property type="component" value="Unassembled WGS sequence"/>
</dbReference>
<accession>A0ABN2J043</accession>
<gene>
    <name evidence="1" type="ORF">GCM10009765_74660</name>
</gene>
<protein>
    <submittedName>
        <fullName evidence="1">Uncharacterized protein</fullName>
    </submittedName>
</protein>
<proteinExistence type="predicted"/>